<evidence type="ECO:0000256" key="4">
    <source>
        <dbReference type="ARBA" id="ARBA00022475"/>
    </source>
</evidence>
<evidence type="ECO:0000256" key="11">
    <source>
        <dbReference type="RuleBase" id="RU361157"/>
    </source>
</evidence>
<accession>A0ABX0WS14</accession>
<evidence type="ECO:0000256" key="5">
    <source>
        <dbReference type="ARBA" id="ARBA00022597"/>
    </source>
</evidence>
<feature type="transmembrane region" description="Helical" evidence="11">
    <location>
        <begin position="239"/>
        <end position="260"/>
    </location>
</feature>
<keyword evidence="4 11" id="KW-1003">Cell membrane</keyword>
<keyword evidence="9" id="KW-0625">Polysaccharide transport</keyword>
<keyword evidence="8 11" id="KW-1133">Transmembrane helix</keyword>
<feature type="transmembrane region" description="Helical" evidence="11">
    <location>
        <begin position="75"/>
        <end position="93"/>
    </location>
</feature>
<evidence type="ECO:0000256" key="7">
    <source>
        <dbReference type="ARBA" id="ARBA00022903"/>
    </source>
</evidence>
<proteinExistence type="inferred from homology"/>
<comment type="subcellular location">
    <subcellularLocation>
        <location evidence="11">Cell inner membrane</location>
        <topology evidence="11">Multi-pass membrane protein</topology>
    </subcellularLocation>
    <subcellularLocation>
        <location evidence="1">Cell membrane</location>
        <topology evidence="1">Multi-pass membrane protein</topology>
    </subcellularLocation>
</comment>
<dbReference type="PROSITE" id="PS51012">
    <property type="entry name" value="ABC_TM2"/>
    <property type="match status" value="1"/>
</dbReference>
<dbReference type="PIRSF" id="PIRSF006648">
    <property type="entry name" value="DrrB"/>
    <property type="match status" value="1"/>
</dbReference>
<comment type="caution">
    <text evidence="13">The sequence shown here is derived from an EMBL/GenBank/DDBJ whole genome shotgun (WGS) entry which is preliminary data.</text>
</comment>
<reference evidence="13 14" key="1">
    <citation type="submission" date="2020-03" db="EMBL/GenBank/DDBJ databases">
        <title>Genomic Encyclopedia of Type Strains, Phase IV (KMG-IV): sequencing the most valuable type-strain genomes for metagenomic binning, comparative biology and taxonomic classification.</title>
        <authorList>
            <person name="Goeker M."/>
        </authorList>
    </citation>
    <scope>NUCLEOTIDE SEQUENCE [LARGE SCALE GENOMIC DNA]</scope>
    <source>
        <strain evidence="13 14">DSM 26613</strain>
    </source>
</reference>
<evidence type="ECO:0000313" key="13">
    <source>
        <dbReference type="EMBL" id="NJB65544.1"/>
    </source>
</evidence>
<dbReference type="PANTHER" id="PTHR30413:SF10">
    <property type="entry name" value="CAPSULE POLYSACCHARIDE EXPORT INNER-MEMBRANE PROTEIN CTRC"/>
    <property type="match status" value="1"/>
</dbReference>
<keyword evidence="5" id="KW-0762">Sugar transport</keyword>
<feature type="transmembrane region" description="Helical" evidence="11">
    <location>
        <begin position="114"/>
        <end position="140"/>
    </location>
</feature>
<feature type="domain" description="ABC transmembrane type-2" evidence="12">
    <location>
        <begin position="38"/>
        <end position="263"/>
    </location>
</feature>
<dbReference type="Proteomes" id="UP000783934">
    <property type="component" value="Unassembled WGS sequence"/>
</dbReference>
<feature type="transmembrane region" description="Helical" evidence="11">
    <location>
        <begin position="152"/>
        <end position="174"/>
    </location>
</feature>
<keyword evidence="14" id="KW-1185">Reference proteome</keyword>
<evidence type="ECO:0000313" key="14">
    <source>
        <dbReference type="Proteomes" id="UP000783934"/>
    </source>
</evidence>
<dbReference type="Pfam" id="PF01061">
    <property type="entry name" value="ABC2_membrane"/>
    <property type="match status" value="1"/>
</dbReference>
<dbReference type="PRINTS" id="PR00164">
    <property type="entry name" value="ABC2TRNSPORT"/>
</dbReference>
<comment type="similarity">
    <text evidence="2 11">Belongs to the ABC-2 integral membrane protein family.</text>
</comment>
<name>A0ABX0WS14_9BURK</name>
<evidence type="ECO:0000259" key="12">
    <source>
        <dbReference type="PROSITE" id="PS51012"/>
    </source>
</evidence>
<evidence type="ECO:0000256" key="8">
    <source>
        <dbReference type="ARBA" id="ARBA00022989"/>
    </source>
</evidence>
<evidence type="ECO:0000256" key="2">
    <source>
        <dbReference type="ARBA" id="ARBA00007783"/>
    </source>
</evidence>
<dbReference type="PANTHER" id="PTHR30413">
    <property type="entry name" value="INNER MEMBRANE TRANSPORT PERMEASE"/>
    <property type="match status" value="1"/>
</dbReference>
<keyword evidence="7" id="KW-0972">Capsule biogenesis/degradation</keyword>
<evidence type="ECO:0000256" key="9">
    <source>
        <dbReference type="ARBA" id="ARBA00023047"/>
    </source>
</evidence>
<dbReference type="EMBL" id="JAATIZ010000003">
    <property type="protein sequence ID" value="NJB65544.1"/>
    <property type="molecule type" value="Genomic_DNA"/>
</dbReference>
<protein>
    <recommendedName>
        <fullName evidence="11">Transport permease protein</fullName>
    </recommendedName>
</protein>
<evidence type="ECO:0000256" key="6">
    <source>
        <dbReference type="ARBA" id="ARBA00022692"/>
    </source>
</evidence>
<organism evidence="13 14">
    <name type="scientific">Paenalcaligenes hominis</name>
    <dbReference type="NCBI Taxonomy" id="643674"/>
    <lineage>
        <taxon>Bacteria</taxon>
        <taxon>Pseudomonadati</taxon>
        <taxon>Pseudomonadota</taxon>
        <taxon>Betaproteobacteria</taxon>
        <taxon>Burkholderiales</taxon>
        <taxon>Alcaligenaceae</taxon>
        <taxon>Paenalcaligenes</taxon>
    </lineage>
</organism>
<evidence type="ECO:0000256" key="1">
    <source>
        <dbReference type="ARBA" id="ARBA00004651"/>
    </source>
</evidence>
<keyword evidence="3 11" id="KW-0813">Transport</keyword>
<gene>
    <name evidence="13" type="ORF">GGR41_001793</name>
</gene>
<keyword evidence="10 11" id="KW-0472">Membrane</keyword>
<feature type="transmembrane region" description="Helical" evidence="11">
    <location>
        <begin position="40"/>
        <end position="63"/>
    </location>
</feature>
<dbReference type="InterPro" id="IPR047817">
    <property type="entry name" value="ABC2_TM_bact-type"/>
</dbReference>
<sequence>MEHFRSMLFTLRSLWVHRSLIQRLAWRDILTRYKGSAGGLLWALITPILLLSVYTAVFSGIFQARWGQTGGPVEYALQLFVGLTIHGVAAECLNRAPVLIASNASYVKRVVFPLQVLPLVNLLSALFHFAISLLVLVVFYSVVKKSLPVVGLLYLPFIVAPYIVFLAGISYLLAGLGVYLRDIGQIMGLVTTLLLFLSPVFYPASMLPERLQTVFMVNPLTLIIEQSRAVLLDGLAPNWGLLGLYTVGALAIGALGIWAFQKMRKGFADVL</sequence>
<dbReference type="InterPro" id="IPR000412">
    <property type="entry name" value="ABC_2_transport"/>
</dbReference>
<dbReference type="InterPro" id="IPR013525">
    <property type="entry name" value="ABC2_TM"/>
</dbReference>
<evidence type="ECO:0000256" key="10">
    <source>
        <dbReference type="ARBA" id="ARBA00023136"/>
    </source>
</evidence>
<keyword evidence="6 11" id="KW-0812">Transmembrane</keyword>
<evidence type="ECO:0000256" key="3">
    <source>
        <dbReference type="ARBA" id="ARBA00022448"/>
    </source>
</evidence>
<feature type="transmembrane region" description="Helical" evidence="11">
    <location>
        <begin position="186"/>
        <end position="204"/>
    </location>
</feature>